<evidence type="ECO:0000256" key="7">
    <source>
        <dbReference type="ARBA" id="ARBA00023004"/>
    </source>
</evidence>
<keyword evidence="5" id="KW-0274">FAD</keyword>
<dbReference type="PANTHER" id="PTHR43498:SF1">
    <property type="entry name" value="COB--COM HETERODISULFIDE REDUCTASE IRON-SULFUR SUBUNIT A"/>
    <property type="match status" value="1"/>
</dbReference>
<protein>
    <submittedName>
        <fullName evidence="10">4Fe-4S ferredoxin, iron-sulfur binding domain protein</fullName>
    </submittedName>
</protein>
<dbReference type="InParanoid" id="A0LJ87"/>
<dbReference type="STRING" id="335543.Sfum_1804"/>
<evidence type="ECO:0000313" key="11">
    <source>
        <dbReference type="Proteomes" id="UP000001784"/>
    </source>
</evidence>
<dbReference type="InterPro" id="IPR023753">
    <property type="entry name" value="FAD/NAD-binding_dom"/>
</dbReference>
<evidence type="ECO:0000256" key="8">
    <source>
        <dbReference type="ARBA" id="ARBA00023014"/>
    </source>
</evidence>
<feature type="domain" description="4Fe-4S ferredoxin-type" evidence="9">
    <location>
        <begin position="968"/>
        <end position="997"/>
    </location>
</feature>
<feature type="domain" description="4Fe-4S ferredoxin-type" evidence="9">
    <location>
        <begin position="101"/>
        <end position="130"/>
    </location>
</feature>
<dbReference type="GO" id="GO:0046872">
    <property type="term" value="F:metal ion binding"/>
    <property type="evidence" value="ECO:0007669"/>
    <property type="project" value="UniProtKB-KW"/>
</dbReference>
<organism evidence="10 11">
    <name type="scientific">Syntrophobacter fumaroxidans (strain DSM 10017 / MPOB)</name>
    <dbReference type="NCBI Taxonomy" id="335543"/>
    <lineage>
        <taxon>Bacteria</taxon>
        <taxon>Pseudomonadati</taxon>
        <taxon>Thermodesulfobacteriota</taxon>
        <taxon>Syntrophobacteria</taxon>
        <taxon>Syntrophobacterales</taxon>
        <taxon>Syntrophobacteraceae</taxon>
        <taxon>Syntrophobacter</taxon>
    </lineage>
</organism>
<reference evidence="10 11" key="1">
    <citation type="submission" date="2006-10" db="EMBL/GenBank/DDBJ databases">
        <title>Complete sequence of Syntrophobacter fumaroxidans MPOB.</title>
        <authorList>
            <consortium name="US DOE Joint Genome Institute"/>
            <person name="Copeland A."/>
            <person name="Lucas S."/>
            <person name="Lapidus A."/>
            <person name="Barry K."/>
            <person name="Detter J.C."/>
            <person name="Glavina del Rio T."/>
            <person name="Hammon N."/>
            <person name="Israni S."/>
            <person name="Pitluck S."/>
            <person name="Goltsman E.G."/>
            <person name="Martinez M."/>
            <person name="Schmutz J."/>
            <person name="Larimer F."/>
            <person name="Land M."/>
            <person name="Hauser L."/>
            <person name="Kyrpides N."/>
            <person name="Kim E."/>
            <person name="Boone D.R."/>
            <person name="Brockman F."/>
            <person name="Culley D."/>
            <person name="Ferry J."/>
            <person name="Gunsalus R."/>
            <person name="McInerney M.J."/>
            <person name="Morrison M."/>
            <person name="Plugge C."/>
            <person name="Rohlin L."/>
            <person name="Scholten J."/>
            <person name="Sieber J."/>
            <person name="Stams A.J.M."/>
            <person name="Worm P."/>
            <person name="Henstra A.M."/>
            <person name="Richardson P."/>
        </authorList>
    </citation>
    <scope>NUCLEOTIDE SEQUENCE [LARGE SCALE GENOMIC DNA]</scope>
    <source>
        <strain evidence="11">DSM 10017 / MPOB</strain>
    </source>
</reference>
<evidence type="ECO:0000256" key="1">
    <source>
        <dbReference type="ARBA" id="ARBA00001974"/>
    </source>
</evidence>
<dbReference type="Gene3D" id="3.30.70.20">
    <property type="match status" value="1"/>
</dbReference>
<keyword evidence="6" id="KW-0560">Oxidoreductase</keyword>
<dbReference type="PANTHER" id="PTHR43498">
    <property type="entry name" value="FERREDOXIN:COB-COM HETERODISULFIDE REDUCTASE SUBUNIT A"/>
    <property type="match status" value="1"/>
</dbReference>
<keyword evidence="11" id="KW-1185">Reference proteome</keyword>
<name>A0LJ87_SYNFM</name>
<dbReference type="HOGENOM" id="CLU_004231_2_0_7"/>
<dbReference type="InterPro" id="IPR017900">
    <property type="entry name" value="4Fe4S_Fe_S_CS"/>
</dbReference>
<evidence type="ECO:0000256" key="2">
    <source>
        <dbReference type="ARBA" id="ARBA00006561"/>
    </source>
</evidence>
<evidence type="ECO:0000259" key="9">
    <source>
        <dbReference type="PROSITE" id="PS51379"/>
    </source>
</evidence>
<keyword evidence="8" id="KW-0411">Iron-sulfur</keyword>
<dbReference type="eggNOG" id="COG1053">
    <property type="taxonomic scope" value="Bacteria"/>
</dbReference>
<dbReference type="InterPro" id="IPR017896">
    <property type="entry name" value="4Fe4S_Fe-S-bd"/>
</dbReference>
<dbReference type="EMBL" id="CP000478">
    <property type="protein sequence ID" value="ABK17489.1"/>
    <property type="molecule type" value="Genomic_DNA"/>
</dbReference>
<dbReference type="eggNOG" id="COG1148">
    <property type="taxonomic scope" value="Bacteria"/>
</dbReference>
<proteinExistence type="inferred from homology"/>
<dbReference type="InterPro" id="IPR039650">
    <property type="entry name" value="HdrA-like"/>
</dbReference>
<dbReference type="SUPFAM" id="SSF54862">
    <property type="entry name" value="4Fe-4S ferredoxins"/>
    <property type="match status" value="1"/>
</dbReference>
<dbReference type="SUPFAM" id="SSF51905">
    <property type="entry name" value="FAD/NAD(P)-binding domain"/>
    <property type="match status" value="2"/>
</dbReference>
<evidence type="ECO:0000313" key="10">
    <source>
        <dbReference type="EMBL" id="ABK17489.1"/>
    </source>
</evidence>
<dbReference type="OrthoDB" id="9766627at2"/>
<dbReference type="GO" id="GO:0016491">
    <property type="term" value="F:oxidoreductase activity"/>
    <property type="evidence" value="ECO:0007669"/>
    <property type="project" value="UniProtKB-KW"/>
</dbReference>
<keyword evidence="7" id="KW-0408">Iron</keyword>
<dbReference type="GO" id="GO:0051539">
    <property type="term" value="F:4 iron, 4 sulfur cluster binding"/>
    <property type="evidence" value="ECO:0007669"/>
    <property type="project" value="UniProtKB-KW"/>
</dbReference>
<dbReference type="PROSITE" id="PS51379">
    <property type="entry name" value="4FE4S_FER_2"/>
    <property type="match status" value="3"/>
</dbReference>
<dbReference type="PROSITE" id="PS00198">
    <property type="entry name" value="4FE4S_FER_1"/>
    <property type="match status" value="2"/>
</dbReference>
<dbReference type="AlphaFoldDB" id="A0LJ87"/>
<keyword evidence="4" id="KW-0479">Metal-binding</keyword>
<dbReference type="Gene3D" id="3.30.70.3270">
    <property type="match status" value="1"/>
</dbReference>
<dbReference type="RefSeq" id="WP_011698659.1">
    <property type="nucleotide sequence ID" value="NC_008554.1"/>
</dbReference>
<dbReference type="Pfam" id="PF07992">
    <property type="entry name" value="Pyr_redox_2"/>
    <property type="match status" value="1"/>
</dbReference>
<dbReference type="KEGG" id="sfu:Sfum_1804"/>
<feature type="domain" description="4Fe-4S ferredoxin-type" evidence="9">
    <location>
        <begin position="934"/>
        <end position="963"/>
    </location>
</feature>
<gene>
    <name evidence="10" type="ordered locus">Sfum_1804</name>
</gene>
<dbReference type="Pfam" id="PF12838">
    <property type="entry name" value="Fer4_7"/>
    <property type="match status" value="1"/>
</dbReference>
<dbReference type="Pfam" id="PF00037">
    <property type="entry name" value="Fer4"/>
    <property type="match status" value="1"/>
</dbReference>
<evidence type="ECO:0000256" key="4">
    <source>
        <dbReference type="ARBA" id="ARBA00022723"/>
    </source>
</evidence>
<comment type="cofactor">
    <cofactor evidence="1">
        <name>FAD</name>
        <dbReference type="ChEBI" id="CHEBI:57692"/>
    </cofactor>
</comment>
<keyword evidence="5" id="KW-0285">Flavoprotein</keyword>
<dbReference type="InterPro" id="IPR036188">
    <property type="entry name" value="FAD/NAD-bd_sf"/>
</dbReference>
<accession>A0LJ87</accession>
<evidence type="ECO:0000256" key="6">
    <source>
        <dbReference type="ARBA" id="ARBA00023002"/>
    </source>
</evidence>
<keyword evidence="3" id="KW-0004">4Fe-4S</keyword>
<sequence length="1009" mass="110007">MRQAQKIGAITVVGGGIAGIQSALDIANSGFKVYLVEEQPSVGGIMAQLDKTFPTNDCSSCMMGPKLVELANHSNIEILAYSELLDVTGEPGNFKATVRRKARAVDPEKCVGCGICASKCPTKVPDPFNGEMSERRAIYVPFPQAVPLVYTIDKSVCRYFTKGKCRICEKVCKNKAIDYDQKDQIVELDTGAVILTGGFRPFDARLKPEYGYGLWPNVVTSLDYERILSAAGPFQGHIQRLSDGKTPERIAWIQCVGSRDSSIGRDYCSSVCCMYATKQAMITKEHEHDAQTTIFYIDMRAQGKGFDRFFERARDETGVRYVRSMISRVLPVPETDRLQISYVDEAQKLQQEEFDMVVLSVGLCAHPSTMDLAKRLGVEVDPFGFCKSDAMDLVATSRPGIFVSGVFQGPKDIPDSVQQGSSAAACATALLADARGSLIVTPPKVEEKDIKGQKPRIGVFICHCGINIAGVVNVEEVAAYAKTLPGVEYASNCMFACSTDQQKEIKRVIDEQQLNRIVVASCTPRTHEPLFRNTMREAGLNPYLFELANIREQDAWVHQGEAGAATEKAKDLVRMAVSRSTLLEPLHDFSYQVVQSALVIGGGLAGMTAALAVADQGFPAVLVESAEELGGNARTLYYTEDGASPAEYVQELIKKVESNALITVRKGAEVVSLMGSCGNFTTTIRYHGQTEEIPHGVGIVAVGGEEYKPEEYLCGQDPRVMTQKEFESLLAKEPEKAKQFGRVAMIQCVGSREPENSYCSRVCCTSAVKNGIKLKELNPKAQVSILYRDIRTFALKELAYQEARRRGVRFMRFDADRKPEVKANGAGLQIALHDGQLGRPISLEADLLVLSAAIRPRADSKKLAETLRMPLDQDGFFSEAHIKLRPLDFATAGFFLCGLAQGPKFANEAIAQARGAVSRACTILSQKEIVAEGVVTQVDAALCRACGECENTCLFEAIKVKQMEDGRKRAMVNEALCTGCGACNAACPTGAASLAHFRDKQVNAVIQAL</sequence>
<dbReference type="Proteomes" id="UP000001784">
    <property type="component" value="Chromosome"/>
</dbReference>
<evidence type="ECO:0000256" key="3">
    <source>
        <dbReference type="ARBA" id="ARBA00022485"/>
    </source>
</evidence>
<dbReference type="Gene3D" id="3.40.50.720">
    <property type="entry name" value="NAD(P)-binding Rossmann-like Domain"/>
    <property type="match status" value="1"/>
</dbReference>
<dbReference type="Gene3D" id="3.50.50.60">
    <property type="entry name" value="FAD/NAD(P)-binding domain"/>
    <property type="match status" value="1"/>
</dbReference>
<evidence type="ECO:0000256" key="5">
    <source>
        <dbReference type="ARBA" id="ARBA00022827"/>
    </source>
</evidence>
<comment type="similarity">
    <text evidence="2">Belongs to the HdrA family.</text>
</comment>
<dbReference type="Pfam" id="PF12831">
    <property type="entry name" value="FAD_oxidored"/>
    <property type="match status" value="1"/>
</dbReference>